<organism evidence="1">
    <name type="scientific">Salmonella diarizonae</name>
    <dbReference type="NCBI Taxonomy" id="59204"/>
    <lineage>
        <taxon>Bacteria</taxon>
        <taxon>Pseudomonadati</taxon>
        <taxon>Pseudomonadota</taxon>
        <taxon>Gammaproteobacteria</taxon>
        <taxon>Enterobacterales</taxon>
        <taxon>Enterobacteriaceae</taxon>
        <taxon>Salmonella</taxon>
    </lineage>
</organism>
<evidence type="ECO:0000313" key="1">
    <source>
        <dbReference type="EMBL" id="MIE68802.1"/>
    </source>
</evidence>
<protein>
    <submittedName>
        <fullName evidence="1">Uncharacterized protein</fullName>
    </submittedName>
</protein>
<accession>A0A6C8XS21</accession>
<proteinExistence type="predicted"/>
<reference evidence="1" key="1">
    <citation type="submission" date="2018-08" db="EMBL/GenBank/DDBJ databases">
        <authorList>
            <consortium name="GenomeTrakr network: Whole genome sequencing for foodborne pathogen traceback"/>
        </authorList>
    </citation>
    <scope>NUCLEOTIDE SEQUENCE [LARGE SCALE GENOMIC DNA]</scope>
    <source>
        <strain evidence="1">FMA0132</strain>
    </source>
</reference>
<dbReference type="EMBL" id="RSHK01000003">
    <property type="protein sequence ID" value="MIE68802.1"/>
    <property type="molecule type" value="Genomic_DNA"/>
</dbReference>
<name>A0A6C8XS21_SALDZ</name>
<sequence length="153" mass="17214">MDVSVPLVEGKALEQYKDELLEVARKRIAKMYKEIVCGGELDEEIIIPLCGKLNEKFNIKVVNKNGKLSVPNLDGGESDQLGCLGGKIEPTEFSCKMKVAINDGATDKDPEERVDALEKRHDEEARIFREVYNISAKAARDFMASRKRELSRK</sequence>
<comment type="caution">
    <text evidence="1">The sequence shown here is derived from an EMBL/GenBank/DDBJ whole genome shotgun (WGS) entry which is preliminary data.</text>
</comment>
<gene>
    <name evidence="1" type="ORF">EL06_04725</name>
</gene>
<dbReference type="AlphaFoldDB" id="A0A6C8XS21"/>
<dbReference type="Proteomes" id="UP000885362">
    <property type="component" value="Unassembled WGS sequence"/>
</dbReference>